<keyword evidence="7" id="KW-0406">Ion transport</keyword>
<protein>
    <submittedName>
        <fullName evidence="12">NhaP-type Na+/H+ or K+/H+ antiporter</fullName>
    </submittedName>
</protein>
<evidence type="ECO:0000313" key="13">
    <source>
        <dbReference type="Proteomes" id="UP000183407"/>
    </source>
</evidence>
<dbReference type="Gene3D" id="1.20.1530.20">
    <property type="match status" value="1"/>
</dbReference>
<feature type="transmembrane region" description="Helical" evidence="10">
    <location>
        <begin position="306"/>
        <end position="326"/>
    </location>
</feature>
<dbReference type="AlphaFoldDB" id="A0A1H4RIU3"/>
<evidence type="ECO:0000259" key="11">
    <source>
        <dbReference type="Pfam" id="PF00999"/>
    </source>
</evidence>
<evidence type="ECO:0000256" key="4">
    <source>
        <dbReference type="ARBA" id="ARBA00022475"/>
    </source>
</evidence>
<evidence type="ECO:0000256" key="7">
    <source>
        <dbReference type="ARBA" id="ARBA00023065"/>
    </source>
</evidence>
<feature type="transmembrane region" description="Helical" evidence="10">
    <location>
        <begin position="281"/>
        <end position="300"/>
    </location>
</feature>
<evidence type="ECO:0000256" key="9">
    <source>
        <dbReference type="SAM" id="MobiDB-lite"/>
    </source>
</evidence>
<evidence type="ECO:0000256" key="6">
    <source>
        <dbReference type="ARBA" id="ARBA00022989"/>
    </source>
</evidence>
<dbReference type="InterPro" id="IPR038770">
    <property type="entry name" value="Na+/solute_symporter_sf"/>
</dbReference>
<dbReference type="Pfam" id="PF00999">
    <property type="entry name" value="Na_H_Exchanger"/>
    <property type="match status" value="1"/>
</dbReference>
<keyword evidence="3" id="KW-0050">Antiport</keyword>
<dbReference type="PANTHER" id="PTHR32507">
    <property type="entry name" value="NA(+)/H(+) ANTIPORTER 1"/>
    <property type="match status" value="1"/>
</dbReference>
<dbReference type="GO" id="GO:0015297">
    <property type="term" value="F:antiporter activity"/>
    <property type="evidence" value="ECO:0007669"/>
    <property type="project" value="UniProtKB-KW"/>
</dbReference>
<accession>A0A1H4RIU3</accession>
<dbReference type="GO" id="GO:1902600">
    <property type="term" value="P:proton transmembrane transport"/>
    <property type="evidence" value="ECO:0007669"/>
    <property type="project" value="InterPro"/>
</dbReference>
<dbReference type="Proteomes" id="UP000183407">
    <property type="component" value="Unassembled WGS sequence"/>
</dbReference>
<feature type="transmembrane region" description="Helical" evidence="10">
    <location>
        <begin position="6"/>
        <end position="23"/>
    </location>
</feature>
<feature type="transmembrane region" description="Helical" evidence="10">
    <location>
        <begin position="117"/>
        <end position="140"/>
    </location>
</feature>
<keyword evidence="8 10" id="KW-0472">Membrane</keyword>
<dbReference type="InterPro" id="IPR006153">
    <property type="entry name" value="Cation/H_exchanger_TM"/>
</dbReference>
<feature type="transmembrane region" description="Helical" evidence="10">
    <location>
        <begin position="91"/>
        <end position="111"/>
    </location>
</feature>
<keyword evidence="5 10" id="KW-0812">Transmembrane</keyword>
<gene>
    <name evidence="12" type="ORF">SAMN04490220_1332</name>
</gene>
<dbReference type="OrthoDB" id="4174405at2"/>
<keyword evidence="4" id="KW-1003">Cell membrane</keyword>
<dbReference type="GO" id="GO:0005886">
    <property type="term" value="C:plasma membrane"/>
    <property type="evidence" value="ECO:0007669"/>
    <property type="project" value="UniProtKB-SubCell"/>
</dbReference>
<keyword evidence="2" id="KW-0813">Transport</keyword>
<feature type="transmembrane region" description="Helical" evidence="10">
    <location>
        <begin position="152"/>
        <end position="173"/>
    </location>
</feature>
<name>A0A1H4RIU3_RHOJO</name>
<comment type="subcellular location">
    <subcellularLocation>
        <location evidence="1">Cell membrane</location>
        <topology evidence="1">Multi-pass membrane protein</topology>
    </subcellularLocation>
</comment>
<feature type="transmembrane region" description="Helical" evidence="10">
    <location>
        <begin position="30"/>
        <end position="49"/>
    </location>
</feature>
<dbReference type="PANTHER" id="PTHR32507:SF8">
    <property type="entry name" value="CNH1P"/>
    <property type="match status" value="1"/>
</dbReference>
<dbReference type="EMBL" id="FNTL01000004">
    <property type="protein sequence ID" value="SEC31789.1"/>
    <property type="molecule type" value="Genomic_DNA"/>
</dbReference>
<keyword evidence="6 10" id="KW-1133">Transmembrane helix</keyword>
<dbReference type="RefSeq" id="WP_073368672.1">
    <property type="nucleotide sequence ID" value="NZ_FNTL01000004.1"/>
</dbReference>
<sequence length="420" mass="44039">MTDQSVFVLIVLVLCFSVGSGRLRRGYLSPAAVFVAVGGVLGADGLGLVEVQADREGFRTVAELALTLILFTQACRLDLRTMLRRGAMARRLLGIGMPLTVVLGTVVALLLLPALPFWEAVCLAVIVAPAEAALVEALLVDPRIPRRIREGLSVESGLYDGFAVAALLTVLAIASQEAEPAPGEWAWFAFRTVHVSLAVGIVIGLLGGKAIAVARAHGWTTDSWAQLATLALAVLCFGAGEQFHGSGFATAFAGGLAYAAIKPGRGQDRAPTQVAGAASELLELVTFALFGAVVVVPAFRDADWRVLAFAIAAVTLVRFVSVLVAFTRSDVPAASVVFMGWFGPRGITTLVLGLIVLEEGVMQEPLLLTQAAVVTVVLSIVLHSVTAPIGIRLLHARDADDEPPRTVRPGQTAGDPEQST</sequence>
<feature type="transmembrane region" description="Helical" evidence="10">
    <location>
        <begin position="185"/>
        <end position="207"/>
    </location>
</feature>
<evidence type="ECO:0000256" key="2">
    <source>
        <dbReference type="ARBA" id="ARBA00022448"/>
    </source>
</evidence>
<feature type="transmembrane region" description="Helical" evidence="10">
    <location>
        <begin position="367"/>
        <end position="387"/>
    </location>
</feature>
<organism evidence="12 13">
    <name type="scientific">Rhodococcus jostii</name>
    <dbReference type="NCBI Taxonomy" id="132919"/>
    <lineage>
        <taxon>Bacteria</taxon>
        <taxon>Bacillati</taxon>
        <taxon>Actinomycetota</taxon>
        <taxon>Actinomycetes</taxon>
        <taxon>Mycobacteriales</taxon>
        <taxon>Nocardiaceae</taxon>
        <taxon>Rhodococcus</taxon>
    </lineage>
</organism>
<feature type="region of interest" description="Disordered" evidence="9">
    <location>
        <begin position="400"/>
        <end position="420"/>
    </location>
</feature>
<reference evidence="13" key="1">
    <citation type="submission" date="2016-10" db="EMBL/GenBank/DDBJ databases">
        <authorList>
            <person name="Varghese N."/>
        </authorList>
    </citation>
    <scope>NUCLEOTIDE SEQUENCE [LARGE SCALE GENOMIC DNA]</scope>
    <source>
        <strain evidence="13">DSM 44719</strain>
    </source>
</reference>
<evidence type="ECO:0000256" key="8">
    <source>
        <dbReference type="ARBA" id="ARBA00023136"/>
    </source>
</evidence>
<feature type="transmembrane region" description="Helical" evidence="10">
    <location>
        <begin position="333"/>
        <end position="355"/>
    </location>
</feature>
<evidence type="ECO:0000256" key="3">
    <source>
        <dbReference type="ARBA" id="ARBA00022449"/>
    </source>
</evidence>
<evidence type="ECO:0000256" key="10">
    <source>
        <dbReference type="SAM" id="Phobius"/>
    </source>
</evidence>
<feature type="domain" description="Cation/H+ exchanger transmembrane" evidence="11">
    <location>
        <begin position="14"/>
        <end position="387"/>
    </location>
</feature>
<evidence type="ECO:0000256" key="5">
    <source>
        <dbReference type="ARBA" id="ARBA00022692"/>
    </source>
</evidence>
<evidence type="ECO:0000313" key="12">
    <source>
        <dbReference type="EMBL" id="SEC31789.1"/>
    </source>
</evidence>
<evidence type="ECO:0000256" key="1">
    <source>
        <dbReference type="ARBA" id="ARBA00004651"/>
    </source>
</evidence>
<proteinExistence type="predicted"/>